<dbReference type="Gene3D" id="3.30.1490.20">
    <property type="entry name" value="ATP-grasp fold, A domain"/>
    <property type="match status" value="1"/>
</dbReference>
<dbReference type="PROSITE" id="PS50989">
    <property type="entry name" value="COA_CT_CTER"/>
    <property type="match status" value="1"/>
</dbReference>
<keyword evidence="2" id="KW-0436">Ligase</keyword>
<dbReference type="InterPro" id="IPR011761">
    <property type="entry name" value="ATP-grasp"/>
</dbReference>
<proteinExistence type="predicted"/>
<dbReference type="InterPro" id="IPR034733">
    <property type="entry name" value="AcCoA_carboxyl_beta"/>
</dbReference>
<feature type="domain" description="Lipoyl-binding" evidence="7">
    <location>
        <begin position="495"/>
        <end position="573"/>
    </location>
</feature>
<evidence type="ECO:0000259" key="7">
    <source>
        <dbReference type="PROSITE" id="PS50968"/>
    </source>
</evidence>
<dbReference type="InterPro" id="IPR011053">
    <property type="entry name" value="Single_hybrid_motif"/>
</dbReference>
<dbReference type="Pfam" id="PF02786">
    <property type="entry name" value="CPSase_L_D2"/>
    <property type="match status" value="1"/>
</dbReference>
<dbReference type="GO" id="GO:0046872">
    <property type="term" value="F:metal ion binding"/>
    <property type="evidence" value="ECO:0007669"/>
    <property type="project" value="InterPro"/>
</dbReference>
<evidence type="ECO:0000256" key="2">
    <source>
        <dbReference type="ARBA" id="ARBA00022598"/>
    </source>
</evidence>
<dbReference type="InterPro" id="IPR011764">
    <property type="entry name" value="Biotin_carboxylation_dom"/>
</dbReference>
<keyword evidence="4 6" id="KW-0067">ATP-binding</keyword>
<evidence type="ECO:0000256" key="3">
    <source>
        <dbReference type="ARBA" id="ARBA00022741"/>
    </source>
</evidence>
<gene>
    <name evidence="11" type="ORF">AS156_18610</name>
</gene>
<dbReference type="EMBL" id="LNCU01000107">
    <property type="protein sequence ID" value="KWV48485.1"/>
    <property type="molecule type" value="Genomic_DNA"/>
</dbReference>
<feature type="domain" description="ATP-grasp" evidence="8">
    <location>
        <begin position="125"/>
        <end position="328"/>
    </location>
</feature>
<dbReference type="SUPFAM" id="SSF56059">
    <property type="entry name" value="Glutathione synthetase ATP-binding domain-like"/>
    <property type="match status" value="1"/>
</dbReference>
<dbReference type="SUPFAM" id="SSF51230">
    <property type="entry name" value="Single hybrid motif"/>
    <property type="match status" value="1"/>
</dbReference>
<protein>
    <submittedName>
        <fullName evidence="11">Carbamoyl-phosphate synthase large subunit</fullName>
    </submittedName>
</protein>
<evidence type="ECO:0000313" key="11">
    <source>
        <dbReference type="EMBL" id="KWV48485.1"/>
    </source>
</evidence>
<dbReference type="Pfam" id="PF01039">
    <property type="entry name" value="Carboxyl_trans"/>
    <property type="match status" value="1"/>
</dbReference>
<dbReference type="GO" id="GO:0005524">
    <property type="term" value="F:ATP binding"/>
    <property type="evidence" value="ECO:0007669"/>
    <property type="project" value="UniProtKB-UniRule"/>
</dbReference>
<evidence type="ECO:0000256" key="1">
    <source>
        <dbReference type="ARBA" id="ARBA00001953"/>
    </source>
</evidence>
<sequence>MLESVRSFRKLLIANRGEIAVRIARAAVDAGIGTVAIHPGDDALSLHVRSADEAYEIPGRGARAYLDIEAVVTAAKATGCDALHPGYGFLSENAELARRCAEENITFVGPSPEALDLFGDKVAAKRLAELHRVPVIDGTVGPTTIADAKAFFASLGKGGAVMIKAMAGGGGRGMRIVEDAAKLEEAYARCQSEAKAAFGNDGVYLERLIRKARHIEVQILGDRHGMISQLGERECTVQRRNQKVIEVAPSPSLSDDLRRRILEAAKQLATAAKYDSLGTFEFLVDGETSGDAAAFAFIEANPRLQVEHTVTEEVLGMDLVAAQLAVAAGATLASLGLAQPNVPAPRGYAIQLRVNMETMNETGATQPTSGVLEVFDPPSGPGVRVDTFGYSGYKTSVAFDSLLAKVIVHTPVARWREAVTMAARALREFRISGVGTNIPFLQAILAHPEFVANRISTSFIDAHVVELVAASKAAARPLFFGAGSAATETPSAAAASIIAVPAGAAALPTPLQGTVVAIDVKVGDLVRPGQQIAVIESMKMEHLVTAPEGGRITKVAAGDGVTLMPGDPILFFEPIEVDVDADHTEEETIVDLDNVRPDLAETIARHASTLDENRPTSVERRRKTNQRTARENIAHLVDPGSFVEYGALTIAAQRRRRTLDDLIKNTPADGLITGIATINAGNVGTKDARCMVVAYDFTVLAGTQGLMNHKKIDRMLALAVRWRVPLVFYAEGGGGRPGDTDWLGMTCLDGLSFVEFAKLSGLVPVVGIVSGYCFAGNAAMLGCCDVIIATRNASIGMAGPAMIEGGGLGVYHPAEVGPVSFQAPNGVIDILVEDEEEATRIAQQYLSYFQGPAQHWEISDQRLLRRAIPENRLRVYDIRSVIELLADEGSVLEIRRDFGIGMITAFIRIEGKPFGLIANNPKHLGGAIDTPASDKAARFMQLCDAFDIPIVSLCDTPGFMVGPEAEKTAMVRHVARMFVTGASLTVPLFGIVLRKGYGLGAQSMIGGSFHASLFTVAWPTAEFGGMGLEGYVRLGFRKEMQAITDPVARERFFKEKVAQLYGDGKAVSIASAFEIDDVIDPAETRHWIMAGLRSVPTAPPRSGRKRPCVDTW</sequence>
<name>A0A125Q6N6_9BRAD</name>
<dbReference type="PANTHER" id="PTHR48095">
    <property type="entry name" value="PYRUVATE CARBOXYLASE SUBUNIT A"/>
    <property type="match status" value="1"/>
</dbReference>
<dbReference type="Gene3D" id="3.90.226.10">
    <property type="entry name" value="2-enoyl-CoA Hydratase, Chain A, domain 1"/>
    <property type="match status" value="2"/>
</dbReference>
<dbReference type="PROSITE" id="PS50968">
    <property type="entry name" value="BIOTINYL_LIPOYL"/>
    <property type="match status" value="1"/>
</dbReference>
<dbReference type="SMART" id="SM00878">
    <property type="entry name" value="Biotin_carb_C"/>
    <property type="match status" value="1"/>
</dbReference>
<dbReference type="InterPro" id="IPR005479">
    <property type="entry name" value="CPAse_ATP-bd"/>
</dbReference>
<keyword evidence="3 6" id="KW-0547">Nucleotide-binding</keyword>
<evidence type="ECO:0000313" key="12">
    <source>
        <dbReference type="Proteomes" id="UP000057737"/>
    </source>
</evidence>
<dbReference type="Gene3D" id="3.40.50.20">
    <property type="match status" value="1"/>
</dbReference>
<dbReference type="InterPro" id="IPR013815">
    <property type="entry name" value="ATP_grasp_subdomain_1"/>
</dbReference>
<dbReference type="Pfam" id="PF00364">
    <property type="entry name" value="Biotin_lipoyl"/>
    <property type="match status" value="1"/>
</dbReference>
<reference evidence="11 12" key="1">
    <citation type="submission" date="2015-11" db="EMBL/GenBank/DDBJ databases">
        <title>Draft Genome Sequence of the Strain BR 10303 (Bradyrhizobium sp.) isolated from nodules of Centrolobium paraense.</title>
        <authorList>
            <person name="Zelli J.E."/>
            <person name="Simoes-Araujo J.L."/>
            <person name="Barauna A.C."/>
            <person name="Silva K."/>
        </authorList>
    </citation>
    <scope>NUCLEOTIDE SEQUENCE [LARGE SCALE GENOMIC DNA]</scope>
    <source>
        <strain evidence="11 12">BR 10303</strain>
    </source>
</reference>
<feature type="domain" description="CoA carboxyltransferase C-terminal" evidence="10">
    <location>
        <begin position="855"/>
        <end position="1094"/>
    </location>
</feature>
<feature type="domain" description="Biotin carboxylation" evidence="9">
    <location>
        <begin position="7"/>
        <end position="465"/>
    </location>
</feature>
<dbReference type="InterPro" id="IPR016185">
    <property type="entry name" value="PreATP-grasp_dom_sf"/>
</dbReference>
<dbReference type="PROSITE" id="PS50975">
    <property type="entry name" value="ATP_GRASP"/>
    <property type="match status" value="1"/>
</dbReference>
<evidence type="ECO:0000259" key="9">
    <source>
        <dbReference type="PROSITE" id="PS50979"/>
    </source>
</evidence>
<dbReference type="Pfam" id="PF02785">
    <property type="entry name" value="Biotin_carb_C"/>
    <property type="match status" value="1"/>
</dbReference>
<dbReference type="AlphaFoldDB" id="A0A125Q6N6"/>
<evidence type="ECO:0000259" key="8">
    <source>
        <dbReference type="PROSITE" id="PS50975"/>
    </source>
</evidence>
<dbReference type="PROSITE" id="PS00867">
    <property type="entry name" value="CPSASE_2"/>
    <property type="match status" value="1"/>
</dbReference>
<comment type="cofactor">
    <cofactor evidence="1">
        <name>biotin</name>
        <dbReference type="ChEBI" id="CHEBI:57586"/>
    </cofactor>
</comment>
<dbReference type="InterPro" id="IPR011763">
    <property type="entry name" value="COA_CT_C"/>
</dbReference>
<dbReference type="InterPro" id="IPR029045">
    <property type="entry name" value="ClpP/crotonase-like_dom_sf"/>
</dbReference>
<evidence type="ECO:0000256" key="4">
    <source>
        <dbReference type="ARBA" id="ARBA00022840"/>
    </source>
</evidence>
<dbReference type="Pfam" id="PF00289">
    <property type="entry name" value="Biotin_carb_N"/>
    <property type="match status" value="1"/>
</dbReference>
<dbReference type="PROSITE" id="PS50979">
    <property type="entry name" value="BC"/>
    <property type="match status" value="1"/>
</dbReference>
<evidence type="ECO:0000256" key="5">
    <source>
        <dbReference type="ARBA" id="ARBA00023267"/>
    </source>
</evidence>
<evidence type="ECO:0000256" key="6">
    <source>
        <dbReference type="PROSITE-ProRule" id="PRU00409"/>
    </source>
</evidence>
<dbReference type="Gene3D" id="2.40.50.100">
    <property type="match status" value="1"/>
</dbReference>
<dbReference type="InterPro" id="IPR000089">
    <property type="entry name" value="Biotin_lipoyl"/>
</dbReference>
<keyword evidence="5" id="KW-0092">Biotin</keyword>
<dbReference type="Proteomes" id="UP000057737">
    <property type="component" value="Unassembled WGS sequence"/>
</dbReference>
<comment type="caution">
    <text evidence="11">The sequence shown here is derived from an EMBL/GenBank/DDBJ whole genome shotgun (WGS) entry which is preliminary data.</text>
</comment>
<dbReference type="Gene3D" id="3.30.470.20">
    <property type="entry name" value="ATP-grasp fold, B domain"/>
    <property type="match status" value="1"/>
</dbReference>
<dbReference type="OrthoDB" id="9763189at2"/>
<dbReference type="InterPro" id="IPR005482">
    <property type="entry name" value="Biotin_COase_C"/>
</dbReference>
<dbReference type="SUPFAM" id="SSF52096">
    <property type="entry name" value="ClpP/crotonase"/>
    <property type="match status" value="2"/>
</dbReference>
<dbReference type="CDD" id="cd06850">
    <property type="entry name" value="biotinyl_domain"/>
    <property type="match status" value="1"/>
</dbReference>
<dbReference type="SUPFAM" id="SSF51246">
    <property type="entry name" value="Rudiment single hybrid motif"/>
    <property type="match status" value="1"/>
</dbReference>
<keyword evidence="12" id="KW-1185">Reference proteome</keyword>
<dbReference type="PANTHER" id="PTHR48095:SF5">
    <property type="entry name" value="BLL7292 PROTEIN"/>
    <property type="match status" value="1"/>
</dbReference>
<dbReference type="InterPro" id="IPR005481">
    <property type="entry name" value="BC-like_N"/>
</dbReference>
<accession>A0A125Q6N6</accession>
<evidence type="ECO:0000259" key="10">
    <source>
        <dbReference type="PROSITE" id="PS50989"/>
    </source>
</evidence>
<dbReference type="InterPro" id="IPR011054">
    <property type="entry name" value="Rudment_hybrid_motif"/>
</dbReference>
<organism evidence="11 12">
    <name type="scientific">Bradyrhizobium macuxiense</name>
    <dbReference type="NCBI Taxonomy" id="1755647"/>
    <lineage>
        <taxon>Bacteria</taxon>
        <taxon>Pseudomonadati</taxon>
        <taxon>Pseudomonadota</taxon>
        <taxon>Alphaproteobacteria</taxon>
        <taxon>Hyphomicrobiales</taxon>
        <taxon>Nitrobacteraceae</taxon>
        <taxon>Bradyrhizobium</taxon>
    </lineage>
</organism>
<dbReference type="SUPFAM" id="SSF52440">
    <property type="entry name" value="PreATP-grasp domain"/>
    <property type="match status" value="1"/>
</dbReference>
<dbReference type="InterPro" id="IPR051602">
    <property type="entry name" value="ACC_Biotin_Carboxylase"/>
</dbReference>
<dbReference type="GO" id="GO:0016874">
    <property type="term" value="F:ligase activity"/>
    <property type="evidence" value="ECO:0007669"/>
    <property type="project" value="UniProtKB-KW"/>
</dbReference>